<dbReference type="OrthoDB" id="10491432at2759"/>
<feature type="compositionally biased region" description="Basic and acidic residues" evidence="1">
    <location>
        <begin position="109"/>
        <end position="120"/>
    </location>
</feature>
<accession>A0A6A6R3U5</accession>
<keyword evidence="3" id="KW-1185">Reference proteome</keyword>
<feature type="compositionally biased region" description="Low complexity" evidence="1">
    <location>
        <begin position="51"/>
        <end position="66"/>
    </location>
</feature>
<evidence type="ECO:0000256" key="1">
    <source>
        <dbReference type="SAM" id="MobiDB-lite"/>
    </source>
</evidence>
<dbReference type="AlphaFoldDB" id="A0A6A6R3U5"/>
<feature type="compositionally biased region" description="Low complexity" evidence="1">
    <location>
        <begin position="135"/>
        <end position="149"/>
    </location>
</feature>
<feature type="compositionally biased region" description="Low complexity" evidence="1">
    <location>
        <begin position="156"/>
        <end position="165"/>
    </location>
</feature>
<name>A0A6A6R3U5_9PEZI</name>
<evidence type="ECO:0000313" key="3">
    <source>
        <dbReference type="Proteomes" id="UP000799750"/>
    </source>
</evidence>
<gene>
    <name evidence="2" type="ORF">BU16DRAFT_333615</name>
</gene>
<proteinExistence type="predicted"/>
<reference evidence="2" key="1">
    <citation type="journal article" date="2020" name="Stud. Mycol.">
        <title>101 Dothideomycetes genomes: a test case for predicting lifestyles and emergence of pathogens.</title>
        <authorList>
            <person name="Haridas S."/>
            <person name="Albert R."/>
            <person name="Binder M."/>
            <person name="Bloem J."/>
            <person name="Labutti K."/>
            <person name="Salamov A."/>
            <person name="Andreopoulos B."/>
            <person name="Baker S."/>
            <person name="Barry K."/>
            <person name="Bills G."/>
            <person name="Bluhm B."/>
            <person name="Cannon C."/>
            <person name="Castanera R."/>
            <person name="Culley D."/>
            <person name="Daum C."/>
            <person name="Ezra D."/>
            <person name="Gonzalez J."/>
            <person name="Henrissat B."/>
            <person name="Kuo A."/>
            <person name="Liang C."/>
            <person name="Lipzen A."/>
            <person name="Lutzoni F."/>
            <person name="Magnuson J."/>
            <person name="Mondo S."/>
            <person name="Nolan M."/>
            <person name="Ohm R."/>
            <person name="Pangilinan J."/>
            <person name="Park H.-J."/>
            <person name="Ramirez L."/>
            <person name="Alfaro M."/>
            <person name="Sun H."/>
            <person name="Tritt A."/>
            <person name="Yoshinaga Y."/>
            <person name="Zwiers L.-H."/>
            <person name="Turgeon B."/>
            <person name="Goodwin S."/>
            <person name="Spatafora J."/>
            <person name="Crous P."/>
            <person name="Grigoriev I."/>
        </authorList>
    </citation>
    <scope>NUCLEOTIDE SEQUENCE</scope>
    <source>
        <strain evidence="2">CBS 269.34</strain>
    </source>
</reference>
<organism evidence="2 3">
    <name type="scientific">Lophium mytilinum</name>
    <dbReference type="NCBI Taxonomy" id="390894"/>
    <lineage>
        <taxon>Eukaryota</taxon>
        <taxon>Fungi</taxon>
        <taxon>Dikarya</taxon>
        <taxon>Ascomycota</taxon>
        <taxon>Pezizomycotina</taxon>
        <taxon>Dothideomycetes</taxon>
        <taxon>Pleosporomycetidae</taxon>
        <taxon>Mytilinidiales</taxon>
        <taxon>Mytilinidiaceae</taxon>
        <taxon>Lophium</taxon>
    </lineage>
</organism>
<dbReference type="EMBL" id="MU004186">
    <property type="protein sequence ID" value="KAF2498077.1"/>
    <property type="molecule type" value="Genomic_DNA"/>
</dbReference>
<dbReference type="Proteomes" id="UP000799750">
    <property type="component" value="Unassembled WGS sequence"/>
</dbReference>
<feature type="region of interest" description="Disordered" evidence="1">
    <location>
        <begin position="31"/>
        <end position="165"/>
    </location>
</feature>
<feature type="region of interest" description="Disordered" evidence="1">
    <location>
        <begin position="222"/>
        <end position="241"/>
    </location>
</feature>
<sequence>MTPTLHHNFCLNPYHLLATVTMAKLRKGLNPFSSSSSDSPDKHTHKKSRSRSSSPASTNTTPTQTPTKDKPRFSLSEALSDALCDALRPPSRGKPEASPTKLQPPPSDARPRSRGKDKETTASSSRSKSLDLGYPPRSSSSSISSSSSPITPPSRSPATRSPASKFFENTDAATATADWATQRQTDIDNALLAPAPLFSSSTDQKQYAFDLSPVKASPAPTLAQTLTTSPTPPSSSSFRAAPSTSLLTRVENVSAVKFPRPHGHGQLVRGGIIVTAWKRWQCCKCGAQTVWEQEVCSNLACVGEKCGWCGGFED</sequence>
<evidence type="ECO:0000313" key="2">
    <source>
        <dbReference type="EMBL" id="KAF2498077.1"/>
    </source>
</evidence>
<protein>
    <submittedName>
        <fullName evidence="2">Uncharacterized protein</fullName>
    </submittedName>
</protein>